<dbReference type="InterPro" id="IPR012902">
    <property type="entry name" value="N_methyl_site"/>
</dbReference>
<evidence type="ECO:0000256" key="2">
    <source>
        <dbReference type="ARBA" id="ARBA00023287"/>
    </source>
</evidence>
<accession>A0A1C1A158</accession>
<dbReference type="GO" id="GO:0009986">
    <property type="term" value="C:cell surface"/>
    <property type="evidence" value="ECO:0007669"/>
    <property type="project" value="UniProtKB-SubCell"/>
</dbReference>
<sequence length="182" mass="19937">MNRFVRSLKNEEGLSLVELIAALTILSLVMGTIYGVITFGFTSYNKVNVENALRDEADIVMSSIMTELYTVGPTTIETLSSGNGIILTRKDLFDEEPSTSQIFVDLETPDVKSQIRLGDPTLNPPSVKPIKIVADLKGSTIQLECGSIKECHSGLIIVDLHLQQNDAKGIPHTLNLKSRFGF</sequence>
<dbReference type="AlphaFoldDB" id="A0A1C1A158"/>
<evidence type="ECO:0008006" key="6">
    <source>
        <dbReference type="Google" id="ProtNLM"/>
    </source>
</evidence>
<proteinExistence type="predicted"/>
<dbReference type="Pfam" id="PF07963">
    <property type="entry name" value="N_methyl"/>
    <property type="match status" value="1"/>
</dbReference>
<evidence type="ECO:0000313" key="5">
    <source>
        <dbReference type="Proteomes" id="UP000093309"/>
    </source>
</evidence>
<evidence type="ECO:0000256" key="3">
    <source>
        <dbReference type="SAM" id="Phobius"/>
    </source>
</evidence>
<evidence type="ECO:0000313" key="4">
    <source>
        <dbReference type="EMBL" id="OCT14253.1"/>
    </source>
</evidence>
<keyword evidence="5" id="KW-1185">Reference proteome</keyword>
<feature type="transmembrane region" description="Helical" evidence="3">
    <location>
        <begin position="20"/>
        <end position="44"/>
    </location>
</feature>
<dbReference type="EMBL" id="LYPC01000020">
    <property type="protein sequence ID" value="OCT14253.1"/>
    <property type="molecule type" value="Genomic_DNA"/>
</dbReference>
<dbReference type="STRING" id="512399.A8709_25825"/>
<dbReference type="RefSeq" id="WP_065853104.1">
    <property type="nucleotide sequence ID" value="NZ_LYPC01000020.1"/>
</dbReference>
<keyword evidence="3" id="KW-0472">Membrane</keyword>
<name>A0A1C1A158_9BACL</name>
<keyword evidence="3" id="KW-1133">Transmembrane helix</keyword>
<reference evidence="5" key="1">
    <citation type="submission" date="2016-05" db="EMBL/GenBank/DDBJ databases">
        <title>Paenibacillus oryzae. sp. nov., isolated from the rice root.</title>
        <authorList>
            <person name="Zhang J."/>
            <person name="Zhang X."/>
        </authorList>
    </citation>
    <scope>NUCLEOTIDE SEQUENCE [LARGE SCALE GENOMIC DNA]</scope>
    <source>
        <strain evidence="5">KCTC13222</strain>
    </source>
</reference>
<keyword evidence="3" id="KW-0812">Transmembrane</keyword>
<dbReference type="Proteomes" id="UP000093309">
    <property type="component" value="Unassembled WGS sequence"/>
</dbReference>
<evidence type="ECO:0000256" key="1">
    <source>
        <dbReference type="ARBA" id="ARBA00004241"/>
    </source>
</evidence>
<protein>
    <recommendedName>
        <fullName evidence="6">Prepilin-type N-terminal cleavage/methylation domain-containing protein</fullName>
    </recommendedName>
</protein>
<comment type="subcellular location">
    <subcellularLocation>
        <location evidence="1">Cell surface</location>
    </subcellularLocation>
</comment>
<organism evidence="4 5">
    <name type="scientific">Paenibacillus pectinilyticus</name>
    <dbReference type="NCBI Taxonomy" id="512399"/>
    <lineage>
        <taxon>Bacteria</taxon>
        <taxon>Bacillati</taxon>
        <taxon>Bacillota</taxon>
        <taxon>Bacilli</taxon>
        <taxon>Bacillales</taxon>
        <taxon>Paenibacillaceae</taxon>
        <taxon>Paenibacillus</taxon>
    </lineage>
</organism>
<dbReference type="PROSITE" id="PS00409">
    <property type="entry name" value="PROKAR_NTER_METHYL"/>
    <property type="match status" value="1"/>
</dbReference>
<keyword evidence="2" id="KW-0178">Competence</keyword>
<gene>
    <name evidence="4" type="ORF">A8709_25825</name>
</gene>
<comment type="caution">
    <text evidence="4">The sequence shown here is derived from an EMBL/GenBank/DDBJ whole genome shotgun (WGS) entry which is preliminary data.</text>
</comment>
<dbReference type="GO" id="GO:0030420">
    <property type="term" value="P:establishment of competence for transformation"/>
    <property type="evidence" value="ECO:0007669"/>
    <property type="project" value="UniProtKB-KW"/>
</dbReference>